<dbReference type="EMBL" id="NOZQ01000229">
    <property type="protein sequence ID" value="OYD13665.1"/>
    <property type="molecule type" value="Genomic_DNA"/>
</dbReference>
<organism evidence="3 4">
    <name type="scientific">candidate division WOR-3 bacterium JGI_Cruoil_03_44_89</name>
    <dbReference type="NCBI Taxonomy" id="1973748"/>
    <lineage>
        <taxon>Bacteria</taxon>
        <taxon>Bacteria division WOR-3</taxon>
    </lineage>
</organism>
<proteinExistence type="predicted"/>
<dbReference type="PANTHER" id="PTHR42998:SF1">
    <property type="entry name" value="TYPE I RESTRICTION ENZYME HINDI METHYLASE SUBUNIT"/>
    <property type="match status" value="1"/>
</dbReference>
<dbReference type="InterPro" id="IPR029063">
    <property type="entry name" value="SAM-dependent_MTases_sf"/>
</dbReference>
<sequence>MKPVKYQRTDDLEEKEGKIYDIIREKWVRSTQEERVRQALVASINTDLGYPLERVREEVPIKMGSTYASKKADVVVFTDKTRETHYIIFECKKPTRKDGVEQLKSYLNATGAPYGCWTNGIGEVVLFRKDPNIFEYLERLPAVNEDIDDVKQPLRKSDLQPIENLKEMVQELENTVLANAGVSAFDGVFPLIFAKLWDEFDKGPNDTMEFRTTTASPRQQAERFKNIFLNKALRKWGDVLNKNDWPDLSPEAFLTVASALQQYRFSHPDFDIIDAAFEYMINPEQKADKGQFFTPRPIVKMAVKMLNPKPNELAIDPACGPCGFMIHTLRWVNDKYIKLRYGEEWKAHRTEYARSNLFAIDFDPRLVKVAKAMMLIAGDGRTNVYKVNSLDPREWKNRTDGLLDAIRDEKFDVLMTNPPFAGNINQPEILGTFDLAYKGDPT</sequence>
<evidence type="ECO:0000313" key="3">
    <source>
        <dbReference type="EMBL" id="OYD13665.1"/>
    </source>
</evidence>
<reference evidence="3 4" key="1">
    <citation type="submission" date="2017-07" db="EMBL/GenBank/DDBJ databases">
        <title>Recovery of genomes from metagenomes via a dereplication, aggregation, and scoring strategy.</title>
        <authorList>
            <person name="Sieber C.M."/>
            <person name="Probst A.J."/>
            <person name="Sharrar A."/>
            <person name="Thomas B.C."/>
            <person name="Hess M."/>
            <person name="Tringe S.G."/>
            <person name="Banfield J.F."/>
        </authorList>
    </citation>
    <scope>NUCLEOTIDE SEQUENCE [LARGE SCALE GENOMIC DNA]</scope>
    <source>
        <strain evidence="3">JGI_Cruoil_03_44_89</strain>
    </source>
</reference>
<evidence type="ECO:0000259" key="1">
    <source>
        <dbReference type="Pfam" id="PF02384"/>
    </source>
</evidence>
<dbReference type="Pfam" id="PF13588">
    <property type="entry name" value="HSDR_N_2"/>
    <property type="match status" value="1"/>
</dbReference>
<dbReference type="InterPro" id="IPR003356">
    <property type="entry name" value="DNA_methylase_A-5"/>
</dbReference>
<dbReference type="GO" id="GO:0003677">
    <property type="term" value="F:DNA binding"/>
    <property type="evidence" value="ECO:0007669"/>
    <property type="project" value="InterPro"/>
</dbReference>
<gene>
    <name evidence="3" type="ORF">CH333_10625</name>
</gene>
<dbReference type="Gene3D" id="3.40.50.150">
    <property type="entry name" value="Vaccinia Virus protein VP39"/>
    <property type="match status" value="1"/>
</dbReference>
<comment type="caution">
    <text evidence="3">The sequence shown here is derived from an EMBL/GenBank/DDBJ whole genome shotgun (WGS) entry which is preliminary data.</text>
</comment>
<dbReference type="InterPro" id="IPR029464">
    <property type="entry name" value="HSDR_N"/>
</dbReference>
<dbReference type="SUPFAM" id="SSF53335">
    <property type="entry name" value="S-adenosyl-L-methionine-dependent methyltransferases"/>
    <property type="match status" value="1"/>
</dbReference>
<dbReference type="CDD" id="cd02440">
    <property type="entry name" value="AdoMet_MTases"/>
    <property type="match status" value="1"/>
</dbReference>
<dbReference type="PANTHER" id="PTHR42998">
    <property type="entry name" value="TYPE I RESTRICTION ENZYME HINDVIIP M PROTEIN-RELATED"/>
    <property type="match status" value="1"/>
</dbReference>
<name>A0A235BQ14_UNCW3</name>
<evidence type="ECO:0000313" key="4">
    <source>
        <dbReference type="Proteomes" id="UP000215215"/>
    </source>
</evidence>
<feature type="domain" description="Type I restriction enzyme R protein N-terminal" evidence="2">
    <location>
        <begin position="32"/>
        <end position="141"/>
    </location>
</feature>
<protein>
    <submittedName>
        <fullName evidence="3">Uncharacterized protein</fullName>
    </submittedName>
</protein>
<evidence type="ECO:0000259" key="2">
    <source>
        <dbReference type="Pfam" id="PF13588"/>
    </source>
</evidence>
<accession>A0A235BQ14</accession>
<dbReference type="PRINTS" id="PR00507">
    <property type="entry name" value="N12N6MTFRASE"/>
</dbReference>
<dbReference type="AlphaFoldDB" id="A0A235BQ14"/>
<feature type="domain" description="DNA methylase adenine-specific" evidence="1">
    <location>
        <begin position="271"/>
        <end position="425"/>
    </location>
</feature>
<dbReference type="GO" id="GO:0008170">
    <property type="term" value="F:N-methyltransferase activity"/>
    <property type="evidence" value="ECO:0007669"/>
    <property type="project" value="InterPro"/>
</dbReference>
<dbReference type="Pfam" id="PF02384">
    <property type="entry name" value="N6_Mtase"/>
    <property type="match status" value="1"/>
</dbReference>
<feature type="non-terminal residue" evidence="3">
    <location>
        <position position="442"/>
    </location>
</feature>
<dbReference type="InterPro" id="IPR052916">
    <property type="entry name" value="Type-I_RE_MTase_Subunit"/>
</dbReference>
<dbReference type="Proteomes" id="UP000215215">
    <property type="component" value="Unassembled WGS sequence"/>
</dbReference>